<dbReference type="STRING" id="490188.SAMN04488068_2988"/>
<evidence type="ECO:0000313" key="4">
    <source>
        <dbReference type="Proteomes" id="UP000199758"/>
    </source>
</evidence>
<dbReference type="RefSeq" id="WP_217650313.1">
    <property type="nucleotide sequence ID" value="NZ_FQWZ01000007.1"/>
</dbReference>
<dbReference type="AlphaFoldDB" id="A0A1M5RA37"/>
<dbReference type="Proteomes" id="UP000199758">
    <property type="component" value="Unassembled WGS sequence"/>
</dbReference>
<reference evidence="3 4" key="1">
    <citation type="submission" date="2016-11" db="EMBL/GenBank/DDBJ databases">
        <authorList>
            <person name="Jaros S."/>
            <person name="Januszkiewicz K."/>
            <person name="Wedrychowicz H."/>
        </authorList>
    </citation>
    <scope>NUCLEOTIDE SEQUENCE [LARGE SCALE GENOMIC DNA]</scope>
    <source>
        <strain evidence="3 4">CGMCC 1.7049</strain>
    </source>
</reference>
<dbReference type="Pfam" id="PF20432">
    <property type="entry name" value="Xre-like-HTH"/>
    <property type="match status" value="1"/>
</dbReference>
<name>A0A1M5RA37_9GAMM</name>
<organism evidence="3 4">
    <name type="scientific">Hydrocarboniphaga daqingensis</name>
    <dbReference type="NCBI Taxonomy" id="490188"/>
    <lineage>
        <taxon>Bacteria</taxon>
        <taxon>Pseudomonadati</taxon>
        <taxon>Pseudomonadota</taxon>
        <taxon>Gammaproteobacteria</taxon>
        <taxon>Nevskiales</taxon>
        <taxon>Nevskiaceae</taxon>
        <taxon>Hydrocarboniphaga</taxon>
    </lineage>
</organism>
<accession>A0A1M5RA37</accession>
<proteinExistence type="predicted"/>
<dbReference type="InterPro" id="IPR046847">
    <property type="entry name" value="Xre-like_HTH"/>
</dbReference>
<protein>
    <submittedName>
        <fullName evidence="3">Uncharacterized protein</fullName>
    </submittedName>
</protein>
<feature type="domain" description="Antitoxin Xre-like helix-turn-helix" evidence="2">
    <location>
        <begin position="33"/>
        <end position="91"/>
    </location>
</feature>
<dbReference type="InterPro" id="IPR024467">
    <property type="entry name" value="Xre/MbcA/ParS-like_toxin-bd"/>
</dbReference>
<dbReference type="EMBL" id="FQWZ01000007">
    <property type="protein sequence ID" value="SHH23204.1"/>
    <property type="molecule type" value="Genomic_DNA"/>
</dbReference>
<dbReference type="Pfam" id="PF09722">
    <property type="entry name" value="Xre_MbcA_ParS_C"/>
    <property type="match status" value="1"/>
</dbReference>
<evidence type="ECO:0000313" key="3">
    <source>
        <dbReference type="EMBL" id="SHH23204.1"/>
    </source>
</evidence>
<gene>
    <name evidence="3" type="ORF">SAMN04488068_2988</name>
</gene>
<keyword evidence="4" id="KW-1185">Reference proteome</keyword>
<feature type="domain" description="Antitoxin Xre/MbcA/ParS-like toxin-binding" evidence="1">
    <location>
        <begin position="98"/>
        <end position="149"/>
    </location>
</feature>
<dbReference type="GO" id="GO:0003677">
    <property type="term" value="F:DNA binding"/>
    <property type="evidence" value="ECO:0007669"/>
    <property type="project" value="InterPro"/>
</dbReference>
<evidence type="ECO:0000259" key="2">
    <source>
        <dbReference type="Pfam" id="PF20432"/>
    </source>
</evidence>
<evidence type="ECO:0000259" key="1">
    <source>
        <dbReference type="Pfam" id="PF09722"/>
    </source>
</evidence>
<sequence>MSTHYPAKPMLDDEALRVAEAAPGRRVSYGKDERARLAKMVTRLFDHWQLDTATQAELLGLSAGSRTALSRYRRGTPLPDSRDLMDRVGHLFGIHKSLRLLYPDNPELAYDWPQRRNASLDRYTPLEIMLEQGLPGLVAIRGYLDHLRGL</sequence>